<dbReference type="EC" id="2.1.1.85" evidence="3"/>
<dbReference type="Ensembl" id="ENSHHUT00000008091.1">
    <property type="protein sequence ID" value="ENSHHUP00000007856.1"/>
    <property type="gene ID" value="ENSHHUG00000004844.1"/>
</dbReference>
<dbReference type="PANTHER" id="PTHR14614:SF39">
    <property type="entry name" value="HISTIDINE PROTEIN METHYLTRANSFERASE 1 HOMOLOG"/>
    <property type="match status" value="1"/>
</dbReference>
<evidence type="ECO:0000256" key="9">
    <source>
        <dbReference type="ARBA" id="ARBA00038126"/>
    </source>
</evidence>
<keyword evidence="6" id="KW-0808">Transferase</keyword>
<dbReference type="Proteomes" id="UP000314982">
    <property type="component" value="Unassembled WGS sequence"/>
</dbReference>
<evidence type="ECO:0000256" key="5">
    <source>
        <dbReference type="ARBA" id="ARBA00022603"/>
    </source>
</evidence>
<dbReference type="Gene3D" id="3.40.50.150">
    <property type="entry name" value="Vaccinia Virus protein VP39"/>
    <property type="match status" value="1"/>
</dbReference>
<dbReference type="InterPro" id="IPR019410">
    <property type="entry name" value="Methyltransf_16"/>
</dbReference>
<keyword evidence="7" id="KW-0949">S-adenosyl-L-methionine</keyword>
<dbReference type="AlphaFoldDB" id="A0A4W5K754"/>
<keyword evidence="4" id="KW-0963">Cytoplasm</keyword>
<dbReference type="STRING" id="62062.ENSHHUP00000007856"/>
<dbReference type="Pfam" id="PF13489">
    <property type="entry name" value="Methyltransf_23"/>
    <property type="match status" value="1"/>
</dbReference>
<evidence type="ECO:0000256" key="4">
    <source>
        <dbReference type="ARBA" id="ARBA00022490"/>
    </source>
</evidence>
<keyword evidence="12" id="KW-1185">Reference proteome</keyword>
<evidence type="ECO:0000256" key="8">
    <source>
        <dbReference type="ARBA" id="ARBA00023242"/>
    </source>
</evidence>
<organism evidence="11 12">
    <name type="scientific">Hucho hucho</name>
    <name type="common">huchen</name>
    <dbReference type="NCBI Taxonomy" id="62062"/>
    <lineage>
        <taxon>Eukaryota</taxon>
        <taxon>Metazoa</taxon>
        <taxon>Chordata</taxon>
        <taxon>Craniata</taxon>
        <taxon>Vertebrata</taxon>
        <taxon>Euteleostomi</taxon>
        <taxon>Actinopterygii</taxon>
        <taxon>Neopterygii</taxon>
        <taxon>Teleostei</taxon>
        <taxon>Protacanthopterygii</taxon>
        <taxon>Salmoniformes</taxon>
        <taxon>Salmonidae</taxon>
        <taxon>Salmoninae</taxon>
        <taxon>Hucho</taxon>
    </lineage>
</organism>
<evidence type="ECO:0000256" key="7">
    <source>
        <dbReference type="ARBA" id="ARBA00022691"/>
    </source>
</evidence>
<evidence type="ECO:0000256" key="6">
    <source>
        <dbReference type="ARBA" id="ARBA00022679"/>
    </source>
</evidence>
<feature type="region of interest" description="Disordered" evidence="10">
    <location>
        <begin position="211"/>
        <end position="273"/>
    </location>
</feature>
<dbReference type="PANTHER" id="PTHR14614">
    <property type="entry name" value="HEPATOCELLULAR CARCINOMA-ASSOCIATED ANTIGEN"/>
    <property type="match status" value="1"/>
</dbReference>
<feature type="compositionally biased region" description="Basic and acidic residues" evidence="10">
    <location>
        <begin position="235"/>
        <end position="259"/>
    </location>
</feature>
<proteinExistence type="inferred from homology"/>
<feature type="region of interest" description="Disordered" evidence="10">
    <location>
        <begin position="1"/>
        <end position="61"/>
    </location>
</feature>
<dbReference type="SUPFAM" id="SSF53335">
    <property type="entry name" value="S-adenosyl-L-methionine-dependent methyltransferases"/>
    <property type="match status" value="1"/>
</dbReference>
<evidence type="ECO:0000256" key="1">
    <source>
        <dbReference type="ARBA" id="ARBA00004123"/>
    </source>
</evidence>
<comment type="subcellular location">
    <subcellularLocation>
        <location evidence="2">Cytoplasm</location>
    </subcellularLocation>
    <subcellularLocation>
        <location evidence="1">Nucleus</location>
    </subcellularLocation>
</comment>
<sequence length="391" mass="43570">MSFSFNFDVQLTTKGQEGEESQQQTGKQDYAVKTVHREGPGAGGQTQSVREPRQVPGNTTTPAETVKAAVEHHPPADPHFLLNDAVSETVTIGTLPPLHFLNESVFERTASERNDDERILSRTAAQSSDLISGVYEGGLKVWECTYDLLELLERDGETFGGKIVLDLGCGAGLLGLLALKRGASQVHFQDYNSTVIEQLTLPNALLNCQVEGEEEEEKGRKGKKQGLQEDDETIPEDKMKMKVQSKSDEKKNEQKKEGEGGSPSPKRQALDPSQHAKLTCCRFFSGDWTTFLALVLKEDLFPKYDIIFTSETIYNTAYYSALHHTLHRLLAPGGVVYLATKAHYFGVGGGLHLFEQFMEDKGVFEMDKLWDVDQGLQRHVVAMHFKTKNKY</sequence>
<reference evidence="11" key="3">
    <citation type="submission" date="2025-09" db="UniProtKB">
        <authorList>
            <consortium name="Ensembl"/>
        </authorList>
    </citation>
    <scope>IDENTIFICATION</scope>
</reference>
<evidence type="ECO:0000313" key="11">
    <source>
        <dbReference type="Ensembl" id="ENSHHUP00000007856.1"/>
    </source>
</evidence>
<dbReference type="GeneTree" id="ENSGT00390000000464"/>
<name>A0A4W5K754_9TELE</name>
<reference evidence="11" key="2">
    <citation type="submission" date="2025-08" db="UniProtKB">
        <authorList>
            <consortium name="Ensembl"/>
        </authorList>
    </citation>
    <scope>IDENTIFICATION</scope>
</reference>
<keyword evidence="5" id="KW-0489">Methyltransferase</keyword>
<keyword evidence="8" id="KW-0539">Nucleus</keyword>
<comment type="similarity">
    <text evidence="9">Belongs to the methyltransferase superfamily. METTL18 family.</text>
</comment>
<protein>
    <recommendedName>
        <fullName evidence="3">protein-histidine N-methyltransferase</fullName>
        <ecNumber evidence="3">2.1.1.85</ecNumber>
    </recommendedName>
</protein>
<dbReference type="GO" id="GO:0032259">
    <property type="term" value="P:methylation"/>
    <property type="evidence" value="ECO:0007669"/>
    <property type="project" value="UniProtKB-KW"/>
</dbReference>
<reference evidence="12" key="1">
    <citation type="submission" date="2018-06" db="EMBL/GenBank/DDBJ databases">
        <title>Genome assembly of Danube salmon.</title>
        <authorList>
            <person name="Macqueen D.J."/>
            <person name="Gundappa M.K."/>
        </authorList>
    </citation>
    <scope>NUCLEOTIDE SEQUENCE [LARGE SCALE GENOMIC DNA]</scope>
</reference>
<evidence type="ECO:0000256" key="10">
    <source>
        <dbReference type="SAM" id="MobiDB-lite"/>
    </source>
</evidence>
<dbReference type="InterPro" id="IPR029063">
    <property type="entry name" value="SAM-dependent_MTases_sf"/>
</dbReference>
<dbReference type="GO" id="GO:0018064">
    <property type="term" value="F:protein-L-histidine N-tele-methyltransferase activity"/>
    <property type="evidence" value="ECO:0007669"/>
    <property type="project" value="UniProtKB-EC"/>
</dbReference>
<evidence type="ECO:0000256" key="3">
    <source>
        <dbReference type="ARBA" id="ARBA00012533"/>
    </source>
</evidence>
<dbReference type="GO" id="GO:0005634">
    <property type="term" value="C:nucleus"/>
    <property type="evidence" value="ECO:0007669"/>
    <property type="project" value="UniProtKB-SubCell"/>
</dbReference>
<feature type="compositionally biased region" description="Polar residues" evidence="10">
    <location>
        <begin position="1"/>
        <end position="11"/>
    </location>
</feature>
<evidence type="ECO:0000256" key="2">
    <source>
        <dbReference type="ARBA" id="ARBA00004496"/>
    </source>
</evidence>
<evidence type="ECO:0000313" key="12">
    <source>
        <dbReference type="Proteomes" id="UP000314982"/>
    </source>
</evidence>
<dbReference type="GO" id="GO:0005737">
    <property type="term" value="C:cytoplasm"/>
    <property type="evidence" value="ECO:0007669"/>
    <property type="project" value="UniProtKB-SubCell"/>
</dbReference>
<accession>A0A4W5K754</accession>